<dbReference type="Pfam" id="PF12680">
    <property type="entry name" value="SnoaL_2"/>
    <property type="match status" value="1"/>
</dbReference>
<sequence>MFRMTQYPAPADVAVRFIKAWGSQDMDAVAGLLAEDVTFESPRMKVHGAESTLATLGEFSQVVTGIDVLAVLGDDRQAMIMYDMATGPFGTLRVVDHLIVENGKIKADSIVFDTYELRKAQEG</sequence>
<comment type="caution">
    <text evidence="2">The sequence shown here is derived from an EMBL/GenBank/DDBJ whole genome shotgun (WGS) entry which is preliminary data.</text>
</comment>
<gene>
    <name evidence="2" type="ORF">F8566_44150</name>
</gene>
<organism evidence="2 3">
    <name type="scientific">Actinomadura rudentiformis</name>
    <dbReference type="NCBI Taxonomy" id="359158"/>
    <lineage>
        <taxon>Bacteria</taxon>
        <taxon>Bacillati</taxon>
        <taxon>Actinomycetota</taxon>
        <taxon>Actinomycetes</taxon>
        <taxon>Streptosporangiales</taxon>
        <taxon>Thermomonosporaceae</taxon>
        <taxon>Actinomadura</taxon>
    </lineage>
</organism>
<dbReference type="Gene3D" id="3.10.450.50">
    <property type="match status" value="1"/>
</dbReference>
<evidence type="ECO:0000313" key="2">
    <source>
        <dbReference type="EMBL" id="KAB2340538.1"/>
    </source>
</evidence>
<keyword evidence="3" id="KW-1185">Reference proteome</keyword>
<proteinExistence type="predicted"/>
<dbReference type="InterPro" id="IPR032710">
    <property type="entry name" value="NTF2-like_dom_sf"/>
</dbReference>
<protein>
    <submittedName>
        <fullName evidence="2">Nuclear transport factor 2 family protein</fullName>
    </submittedName>
</protein>
<accession>A0A6H9YK66</accession>
<dbReference type="EMBL" id="WBMT01000029">
    <property type="protein sequence ID" value="KAB2340538.1"/>
    <property type="molecule type" value="Genomic_DNA"/>
</dbReference>
<dbReference type="SUPFAM" id="SSF54427">
    <property type="entry name" value="NTF2-like"/>
    <property type="match status" value="1"/>
</dbReference>
<feature type="domain" description="SnoaL-like" evidence="1">
    <location>
        <begin position="15"/>
        <end position="106"/>
    </location>
</feature>
<dbReference type="Proteomes" id="UP000468735">
    <property type="component" value="Unassembled WGS sequence"/>
</dbReference>
<evidence type="ECO:0000259" key="1">
    <source>
        <dbReference type="Pfam" id="PF12680"/>
    </source>
</evidence>
<evidence type="ECO:0000313" key="3">
    <source>
        <dbReference type="Proteomes" id="UP000468735"/>
    </source>
</evidence>
<reference evidence="2 3" key="1">
    <citation type="submission" date="2019-09" db="EMBL/GenBank/DDBJ databases">
        <title>Actinomadura physcomitrii sp. nov., a novel actinomycete isolated from moss [Physcomitrium sphaericum (Ludw) Fuernr].</title>
        <authorList>
            <person name="Zhuang X."/>
            <person name="Liu C."/>
        </authorList>
    </citation>
    <scope>NUCLEOTIDE SEQUENCE [LARGE SCALE GENOMIC DNA]</scope>
    <source>
        <strain evidence="2 3">HMC1</strain>
    </source>
</reference>
<dbReference type="OrthoDB" id="4225995at2"/>
<dbReference type="AlphaFoldDB" id="A0A6H9YK66"/>
<dbReference type="InterPro" id="IPR037401">
    <property type="entry name" value="SnoaL-like"/>
</dbReference>
<name>A0A6H9YK66_9ACTN</name>